<comment type="subcellular location">
    <subcellularLocation>
        <location evidence="1 10">Cytoplasm</location>
    </subcellularLocation>
</comment>
<comment type="similarity">
    <text evidence="2 10 12">Belongs to the GrpE family.</text>
</comment>
<evidence type="ECO:0000256" key="7">
    <source>
        <dbReference type="ARBA" id="ARBA00053401"/>
    </source>
</evidence>
<dbReference type="FunFam" id="2.30.22.10:FF:000001">
    <property type="entry name" value="Protein GrpE"/>
    <property type="match status" value="1"/>
</dbReference>
<evidence type="ECO:0000256" key="9">
    <source>
        <dbReference type="ARBA" id="ARBA00076414"/>
    </source>
</evidence>
<dbReference type="GO" id="GO:0005737">
    <property type="term" value="C:cytoplasm"/>
    <property type="evidence" value="ECO:0007669"/>
    <property type="project" value="UniProtKB-SubCell"/>
</dbReference>
<keyword evidence="13" id="KW-0175">Coiled coil</keyword>
<evidence type="ECO:0000256" key="2">
    <source>
        <dbReference type="ARBA" id="ARBA00009054"/>
    </source>
</evidence>
<evidence type="ECO:0000256" key="12">
    <source>
        <dbReference type="RuleBase" id="RU004478"/>
    </source>
</evidence>
<dbReference type="OrthoDB" id="5191115at2"/>
<dbReference type="GO" id="GO:0051082">
    <property type="term" value="F:unfolded protein binding"/>
    <property type="evidence" value="ECO:0007669"/>
    <property type="project" value="TreeGrafter"/>
</dbReference>
<dbReference type="Gene3D" id="3.90.20.20">
    <property type="match status" value="1"/>
</dbReference>
<evidence type="ECO:0000256" key="4">
    <source>
        <dbReference type="ARBA" id="ARBA00022490"/>
    </source>
</evidence>
<organism evidence="15 16">
    <name type="scientific">Luteococcus japonicus LSP_Lj1</name>
    <dbReference type="NCBI Taxonomy" id="1255658"/>
    <lineage>
        <taxon>Bacteria</taxon>
        <taxon>Bacillati</taxon>
        <taxon>Actinomycetota</taxon>
        <taxon>Actinomycetes</taxon>
        <taxon>Propionibacteriales</taxon>
        <taxon>Propionibacteriaceae</taxon>
        <taxon>Luteococcus</taxon>
    </lineage>
</organism>
<accession>A0A1R4I8F6</accession>
<dbReference type="Proteomes" id="UP000188342">
    <property type="component" value="Unassembled WGS sequence"/>
</dbReference>
<dbReference type="EMBL" id="FUKQ01000001">
    <property type="protein sequence ID" value="SJN16112.1"/>
    <property type="molecule type" value="Genomic_DNA"/>
</dbReference>
<dbReference type="PRINTS" id="PR00773">
    <property type="entry name" value="GRPEPROTEIN"/>
</dbReference>
<dbReference type="STRING" id="1255658.FM114_00460"/>
<evidence type="ECO:0000313" key="15">
    <source>
        <dbReference type="EMBL" id="SJN16112.1"/>
    </source>
</evidence>
<evidence type="ECO:0000256" key="5">
    <source>
        <dbReference type="ARBA" id="ARBA00023016"/>
    </source>
</evidence>
<dbReference type="InterPro" id="IPR009012">
    <property type="entry name" value="GrpE_head"/>
</dbReference>
<evidence type="ECO:0000256" key="1">
    <source>
        <dbReference type="ARBA" id="ARBA00004496"/>
    </source>
</evidence>
<dbReference type="Gene3D" id="2.30.22.10">
    <property type="entry name" value="Head domain of nucleotide exchange factor GrpE"/>
    <property type="match status" value="1"/>
</dbReference>
<gene>
    <name evidence="10" type="primary">grpE</name>
    <name evidence="15" type="ORF">FM114_00460</name>
</gene>
<sequence>MSENQPQEPLDPQGEELSEQTRQEIDEALAGAEAPVEGSVEEPADRVAELESLVAERTLDLQRLQAEYVNYKRRVDRDRQMAKQQGAEGIVRELMPVMDSIHMARQHDELTGVFKMVADELGKLAEKHGLVAFGEVGDEFDPNLHEALMQVPLPGATTTCVSQVMQRGYQMNERVLRPARVAVSDPDPDAAADPAKTEY</sequence>
<keyword evidence="4 10" id="KW-0963">Cytoplasm</keyword>
<protein>
    <recommendedName>
        <fullName evidence="8 10">Protein GrpE</fullName>
    </recommendedName>
    <alternativeName>
        <fullName evidence="9 10">HSP-70 cofactor</fullName>
    </alternativeName>
</protein>
<feature type="region of interest" description="Disordered" evidence="14">
    <location>
        <begin position="179"/>
        <end position="199"/>
    </location>
</feature>
<reference evidence="15 16" key="1">
    <citation type="submission" date="2017-02" db="EMBL/GenBank/DDBJ databases">
        <authorList>
            <person name="Peterson S.W."/>
        </authorList>
    </citation>
    <scope>NUCLEOTIDE SEQUENCE [LARGE SCALE GENOMIC DNA]</scope>
    <source>
        <strain evidence="15 16">LSP_Lj1</strain>
    </source>
</reference>
<dbReference type="SUPFAM" id="SSF58014">
    <property type="entry name" value="Coiled-coil domain of nucleotide exchange factor GrpE"/>
    <property type="match status" value="1"/>
</dbReference>
<dbReference type="GO" id="GO:0000774">
    <property type="term" value="F:adenyl-nucleotide exchange factor activity"/>
    <property type="evidence" value="ECO:0007669"/>
    <property type="project" value="InterPro"/>
</dbReference>
<feature type="compositionally biased region" description="Low complexity" evidence="14">
    <location>
        <begin position="189"/>
        <end position="199"/>
    </location>
</feature>
<dbReference type="SUPFAM" id="SSF51064">
    <property type="entry name" value="Head domain of nucleotide exchange factor GrpE"/>
    <property type="match status" value="1"/>
</dbReference>
<evidence type="ECO:0000313" key="16">
    <source>
        <dbReference type="Proteomes" id="UP000188342"/>
    </source>
</evidence>
<dbReference type="PROSITE" id="PS01071">
    <property type="entry name" value="GRPE"/>
    <property type="match status" value="1"/>
</dbReference>
<dbReference type="InterPro" id="IPR000740">
    <property type="entry name" value="GrpE"/>
</dbReference>
<dbReference type="PANTHER" id="PTHR21237:SF23">
    <property type="entry name" value="GRPE PROTEIN HOMOLOG, MITOCHONDRIAL"/>
    <property type="match status" value="1"/>
</dbReference>
<comment type="function">
    <text evidence="7 10 11">Participates actively in the response to hyperosmotic and heat shock by preventing the aggregation of stress-denatured proteins, in association with DnaK and GrpE. It is the nucleotide exchange factor for DnaK and may function as a thermosensor. Unfolded proteins bind initially to DnaJ; upon interaction with the DnaJ-bound protein, DnaK hydrolyzes its bound ATP, resulting in the formation of a stable complex. GrpE releases ADP from DnaK; ATP binding to DnaK triggers the release of the substrate protein, thus completing the reaction cycle. Several rounds of ATP-dependent interactions between DnaJ, DnaK and GrpE are required for fully efficient folding.</text>
</comment>
<feature type="coiled-coil region" evidence="13">
    <location>
        <begin position="47"/>
        <end position="81"/>
    </location>
</feature>
<name>A0A1R4I8F6_9ACTN</name>
<keyword evidence="5 10" id="KW-0346">Stress response</keyword>
<dbReference type="PANTHER" id="PTHR21237">
    <property type="entry name" value="GRPE PROTEIN"/>
    <property type="match status" value="1"/>
</dbReference>
<dbReference type="GO" id="GO:0006457">
    <property type="term" value="P:protein folding"/>
    <property type="evidence" value="ECO:0007669"/>
    <property type="project" value="InterPro"/>
</dbReference>
<comment type="subunit">
    <text evidence="3 10">Homodimer.</text>
</comment>
<evidence type="ECO:0000256" key="14">
    <source>
        <dbReference type="SAM" id="MobiDB-lite"/>
    </source>
</evidence>
<dbReference type="GO" id="GO:0042803">
    <property type="term" value="F:protein homodimerization activity"/>
    <property type="evidence" value="ECO:0007669"/>
    <property type="project" value="InterPro"/>
</dbReference>
<evidence type="ECO:0000256" key="13">
    <source>
        <dbReference type="SAM" id="Coils"/>
    </source>
</evidence>
<feature type="region of interest" description="Disordered" evidence="14">
    <location>
        <begin position="1"/>
        <end position="44"/>
    </location>
</feature>
<keyword evidence="6 10" id="KW-0143">Chaperone</keyword>
<proteinExistence type="inferred from homology"/>
<dbReference type="Pfam" id="PF01025">
    <property type="entry name" value="GrpE"/>
    <property type="match status" value="1"/>
</dbReference>
<evidence type="ECO:0000256" key="8">
    <source>
        <dbReference type="ARBA" id="ARBA00072274"/>
    </source>
</evidence>
<evidence type="ECO:0000256" key="6">
    <source>
        <dbReference type="ARBA" id="ARBA00023186"/>
    </source>
</evidence>
<dbReference type="InterPro" id="IPR013805">
    <property type="entry name" value="GrpE_CC"/>
</dbReference>
<dbReference type="GO" id="GO:0051087">
    <property type="term" value="F:protein-folding chaperone binding"/>
    <property type="evidence" value="ECO:0007669"/>
    <property type="project" value="InterPro"/>
</dbReference>
<dbReference type="HAMAP" id="MF_01151">
    <property type="entry name" value="GrpE"/>
    <property type="match status" value="1"/>
</dbReference>
<dbReference type="AlphaFoldDB" id="A0A1R4I8F6"/>
<dbReference type="RefSeq" id="WP_094763236.1">
    <property type="nucleotide sequence ID" value="NZ_FUKQ01000001.1"/>
</dbReference>
<keyword evidence="16" id="KW-1185">Reference proteome</keyword>
<evidence type="ECO:0000256" key="10">
    <source>
        <dbReference type="HAMAP-Rule" id="MF_01151"/>
    </source>
</evidence>
<evidence type="ECO:0000256" key="3">
    <source>
        <dbReference type="ARBA" id="ARBA00011738"/>
    </source>
</evidence>
<evidence type="ECO:0000256" key="11">
    <source>
        <dbReference type="RuleBase" id="RU000639"/>
    </source>
</evidence>
<dbReference type="CDD" id="cd00446">
    <property type="entry name" value="GrpE"/>
    <property type="match status" value="1"/>
</dbReference>